<dbReference type="InterPro" id="IPR044661">
    <property type="entry name" value="MED15a/b/c-like"/>
</dbReference>
<evidence type="ECO:0000256" key="1">
    <source>
        <dbReference type="SAM" id="MobiDB-lite"/>
    </source>
</evidence>
<dbReference type="PANTHER" id="PTHR33137">
    <property type="entry name" value="MEDIATOR OF RNA POLYMERASE II TRANSCRIPTION SUBUNIT 15A-RELATED"/>
    <property type="match status" value="1"/>
</dbReference>
<feature type="compositionally biased region" description="Polar residues" evidence="1">
    <location>
        <begin position="346"/>
        <end position="376"/>
    </location>
</feature>
<reference evidence="2 3" key="1">
    <citation type="submission" date="2023-12" db="EMBL/GenBank/DDBJ databases">
        <title>A high-quality genome assembly for Dillenia turbinata (Dilleniales).</title>
        <authorList>
            <person name="Chanderbali A."/>
        </authorList>
    </citation>
    <scope>NUCLEOTIDE SEQUENCE [LARGE SCALE GENOMIC DNA]</scope>
    <source>
        <strain evidence="2">LSX21</strain>
        <tissue evidence="2">Leaf</tissue>
    </source>
</reference>
<feature type="region of interest" description="Disordered" evidence="1">
    <location>
        <begin position="230"/>
        <end position="292"/>
    </location>
</feature>
<dbReference type="GO" id="GO:0003713">
    <property type="term" value="F:transcription coactivator activity"/>
    <property type="evidence" value="ECO:0007669"/>
    <property type="project" value="InterPro"/>
</dbReference>
<sequence>MGGHGIGDNDNGEGPTLEVKQPDGDRRSQLYPEAGERIVDKIMDTLKKHMPLSQVKMMSTEKQSQTPAGNSSNAVPNKGPQDPASDSMPFQRHDKGQSSALPLGQNQTQPSQQLLPTNTVNNSSSAGVHNLPASMPPVASLNPTLISSTTCQDSNLQNIADASENTVGTSMGQGMSSNIHANSQRQLSGRQHSQQAQPIMQTSSIMKPITMLSTPLASPQQNPQTIIQQSMQSVSLKHPQSVHRQQQRQPPQQRTTLQRQPIWATQQLTSQQPDHTTMQQNQSLGQQNGVPDVQTQQLQQRLLSQHNNLRQQQMLGTQSSNGMQANQLSIYKLPSKVPVPQQSQPGLQSQMRSQPTQLQTNSLQQDMQQRNQTSGSLLQQQNVIDQQNELLQQQIALPEASPTSLDFTS</sequence>
<feature type="compositionally biased region" description="Low complexity" evidence="1">
    <location>
        <begin position="247"/>
        <end position="261"/>
    </location>
</feature>
<feature type="compositionally biased region" description="Basic and acidic residues" evidence="1">
    <location>
        <begin position="20"/>
        <end position="47"/>
    </location>
</feature>
<evidence type="ECO:0000313" key="2">
    <source>
        <dbReference type="EMBL" id="KAK6944926.1"/>
    </source>
</evidence>
<evidence type="ECO:0000313" key="3">
    <source>
        <dbReference type="Proteomes" id="UP001370490"/>
    </source>
</evidence>
<dbReference type="PANTHER" id="PTHR33137:SF4">
    <property type="entry name" value="MEDIATOR OF RNA POLYMERASE II TRANSCRIPTION SUBUNIT 15A-RELATED"/>
    <property type="match status" value="1"/>
</dbReference>
<dbReference type="EMBL" id="JBAMMX010000003">
    <property type="protein sequence ID" value="KAK6944926.1"/>
    <property type="molecule type" value="Genomic_DNA"/>
</dbReference>
<comment type="caution">
    <text evidence="2">The sequence shown here is derived from an EMBL/GenBank/DDBJ whole genome shotgun (WGS) entry which is preliminary data.</text>
</comment>
<accession>A0AAN8ZP40</accession>
<feature type="region of interest" description="Disordered" evidence="1">
    <location>
        <begin position="337"/>
        <end position="376"/>
    </location>
</feature>
<dbReference type="GO" id="GO:0031490">
    <property type="term" value="F:chromatin DNA binding"/>
    <property type="evidence" value="ECO:0007669"/>
    <property type="project" value="InterPro"/>
</dbReference>
<organism evidence="2 3">
    <name type="scientific">Dillenia turbinata</name>
    <dbReference type="NCBI Taxonomy" id="194707"/>
    <lineage>
        <taxon>Eukaryota</taxon>
        <taxon>Viridiplantae</taxon>
        <taxon>Streptophyta</taxon>
        <taxon>Embryophyta</taxon>
        <taxon>Tracheophyta</taxon>
        <taxon>Spermatophyta</taxon>
        <taxon>Magnoliopsida</taxon>
        <taxon>eudicotyledons</taxon>
        <taxon>Gunneridae</taxon>
        <taxon>Pentapetalae</taxon>
        <taxon>Dilleniales</taxon>
        <taxon>Dilleniaceae</taxon>
        <taxon>Dillenia</taxon>
    </lineage>
</organism>
<dbReference type="Proteomes" id="UP001370490">
    <property type="component" value="Unassembled WGS sequence"/>
</dbReference>
<feature type="region of interest" description="Disordered" evidence="1">
    <location>
        <begin position="1"/>
        <end position="135"/>
    </location>
</feature>
<proteinExistence type="predicted"/>
<gene>
    <name evidence="2" type="ORF">RJ641_026028</name>
</gene>
<protein>
    <submittedName>
        <fullName evidence="2">Uncharacterized protein</fullName>
    </submittedName>
</protein>
<feature type="region of interest" description="Disordered" evidence="1">
    <location>
        <begin position="166"/>
        <end position="198"/>
    </location>
</feature>
<feature type="compositionally biased region" description="Polar residues" evidence="1">
    <location>
        <begin position="97"/>
        <end position="127"/>
    </location>
</feature>
<feature type="compositionally biased region" description="Polar residues" evidence="1">
    <location>
        <begin position="56"/>
        <end position="75"/>
    </location>
</feature>
<feature type="compositionally biased region" description="Polar residues" evidence="1">
    <location>
        <begin position="263"/>
        <end position="289"/>
    </location>
</feature>
<name>A0AAN8ZP40_9MAGN</name>
<keyword evidence="3" id="KW-1185">Reference proteome</keyword>
<dbReference type="AlphaFoldDB" id="A0AAN8ZP40"/>